<organism evidence="1 2">
    <name type="scientific">Ixodes persulcatus</name>
    <name type="common">Taiga tick</name>
    <dbReference type="NCBI Taxonomy" id="34615"/>
    <lineage>
        <taxon>Eukaryota</taxon>
        <taxon>Metazoa</taxon>
        <taxon>Ecdysozoa</taxon>
        <taxon>Arthropoda</taxon>
        <taxon>Chelicerata</taxon>
        <taxon>Arachnida</taxon>
        <taxon>Acari</taxon>
        <taxon>Parasitiformes</taxon>
        <taxon>Ixodida</taxon>
        <taxon>Ixodoidea</taxon>
        <taxon>Ixodidae</taxon>
        <taxon>Ixodinae</taxon>
        <taxon>Ixodes</taxon>
    </lineage>
</organism>
<dbReference type="Proteomes" id="UP000805193">
    <property type="component" value="Unassembled WGS sequence"/>
</dbReference>
<evidence type="ECO:0000313" key="1">
    <source>
        <dbReference type="EMBL" id="KAG0420615.1"/>
    </source>
</evidence>
<name>A0AC60PJP5_IXOPE</name>
<keyword evidence="2" id="KW-1185">Reference proteome</keyword>
<proteinExistence type="predicted"/>
<gene>
    <name evidence="1" type="ORF">HPB47_003395</name>
</gene>
<reference evidence="1 2" key="1">
    <citation type="journal article" date="2020" name="Cell">
        <title>Large-Scale Comparative Analyses of Tick Genomes Elucidate Their Genetic Diversity and Vector Capacities.</title>
        <authorList>
            <consortium name="Tick Genome and Microbiome Consortium (TIGMIC)"/>
            <person name="Jia N."/>
            <person name="Wang J."/>
            <person name="Shi W."/>
            <person name="Du L."/>
            <person name="Sun Y."/>
            <person name="Zhan W."/>
            <person name="Jiang J.F."/>
            <person name="Wang Q."/>
            <person name="Zhang B."/>
            <person name="Ji P."/>
            <person name="Bell-Sakyi L."/>
            <person name="Cui X.M."/>
            <person name="Yuan T.T."/>
            <person name="Jiang B.G."/>
            <person name="Yang W.F."/>
            <person name="Lam T.T."/>
            <person name="Chang Q.C."/>
            <person name="Ding S.J."/>
            <person name="Wang X.J."/>
            <person name="Zhu J.G."/>
            <person name="Ruan X.D."/>
            <person name="Zhao L."/>
            <person name="Wei J.T."/>
            <person name="Ye R.Z."/>
            <person name="Que T.C."/>
            <person name="Du C.H."/>
            <person name="Zhou Y.H."/>
            <person name="Cheng J.X."/>
            <person name="Dai P.F."/>
            <person name="Guo W.B."/>
            <person name="Han X.H."/>
            <person name="Huang E.J."/>
            <person name="Li L.F."/>
            <person name="Wei W."/>
            <person name="Gao Y.C."/>
            <person name="Liu J.Z."/>
            <person name="Shao H.Z."/>
            <person name="Wang X."/>
            <person name="Wang C.C."/>
            <person name="Yang T.C."/>
            <person name="Huo Q.B."/>
            <person name="Li W."/>
            <person name="Chen H.Y."/>
            <person name="Chen S.E."/>
            <person name="Zhou L.G."/>
            <person name="Ni X.B."/>
            <person name="Tian J.H."/>
            <person name="Sheng Y."/>
            <person name="Liu T."/>
            <person name="Pan Y.S."/>
            <person name="Xia L.Y."/>
            <person name="Li J."/>
            <person name="Zhao F."/>
            <person name="Cao W.C."/>
        </authorList>
    </citation>
    <scope>NUCLEOTIDE SEQUENCE [LARGE SCALE GENOMIC DNA]</scope>
    <source>
        <strain evidence="1">Iper-2018</strain>
    </source>
</reference>
<sequence>MNTRSGSACHRVRDADAVGICGSSTSASRQALSMALFLMVNLTNNHSDVFIYVRYISFTYSLMGVYLACQGLFSSLDSSITVFSVVYYGCGCFLFLSAGFLIFSHGYTEALGIISAVGSQKMDVVAAKAGIRFEHDVEVSLASLEKELHEDRLQKLRAAAESLKEDEWRYDPIEKLLGL</sequence>
<dbReference type="EMBL" id="JABSTQ010010490">
    <property type="protein sequence ID" value="KAG0420615.1"/>
    <property type="molecule type" value="Genomic_DNA"/>
</dbReference>
<accession>A0AC60PJP5</accession>
<comment type="caution">
    <text evidence="1">The sequence shown here is derived from an EMBL/GenBank/DDBJ whole genome shotgun (WGS) entry which is preliminary data.</text>
</comment>
<evidence type="ECO:0000313" key="2">
    <source>
        <dbReference type="Proteomes" id="UP000805193"/>
    </source>
</evidence>
<protein>
    <submittedName>
        <fullName evidence="1">Uncharacterized protein</fullName>
    </submittedName>
</protein>